<dbReference type="GO" id="GO:0004315">
    <property type="term" value="F:3-oxoacyl-[acyl-carrier-protein] synthase activity"/>
    <property type="evidence" value="ECO:0007669"/>
    <property type="project" value="InterPro"/>
</dbReference>
<keyword evidence="2 10" id="KW-0963">Cytoplasm</keyword>
<evidence type="ECO:0000256" key="4">
    <source>
        <dbReference type="ARBA" id="ARBA00022679"/>
    </source>
</evidence>
<feature type="domain" description="Beta-ketoacyl-[acyl-carrier-protein] synthase III N-terminal" evidence="12">
    <location>
        <begin position="107"/>
        <end position="189"/>
    </location>
</feature>
<evidence type="ECO:0000256" key="6">
    <source>
        <dbReference type="ARBA" id="ARBA00023098"/>
    </source>
</evidence>
<dbReference type="UniPathway" id="UPA00094"/>
<dbReference type="Proteomes" id="UP000001660">
    <property type="component" value="Chromosome"/>
</dbReference>
<keyword evidence="5 10" id="KW-0276">Fatty acid metabolism</keyword>
<evidence type="ECO:0000259" key="11">
    <source>
        <dbReference type="Pfam" id="PF08541"/>
    </source>
</evidence>
<keyword evidence="6 10" id="KW-0443">Lipid metabolism</keyword>
<dbReference type="NCBIfam" id="NF006829">
    <property type="entry name" value="PRK09352.1"/>
    <property type="match status" value="1"/>
</dbReference>
<keyword evidence="14" id="KW-1185">Reference proteome</keyword>
<dbReference type="Pfam" id="PF08541">
    <property type="entry name" value="ACP_syn_III_C"/>
    <property type="match status" value="1"/>
</dbReference>
<evidence type="ECO:0000256" key="5">
    <source>
        <dbReference type="ARBA" id="ARBA00022832"/>
    </source>
</evidence>
<sequence>MKRSRIVGTGSYVPSRVVDNQEVAAPLGLDPDQIVALTGIRTRHWVEQGQASSDLAVVAGQRACEAAGMTPQSVDAILVSTTSPDSAFPSTACHVQRALGVNPVMAFDLSASCSGFLYGVSMADVMIRSGQVRSCLVIAAEVKSRSLDARDRETALLFGDGAGAVLVVQEDSAQPDAPGILGVRLHADGSGHGLITIPAGGSRKPVGVDTVRASEHMLRMQGRAVFRSAVRRLEQAMIDLLKEFGLAAGDVTRVIAHQANARILEQLRRRLGLSPEAVYSVIEQYGNTSSASLPIALDQAVRTQRLAAGDLVLLGAFGGGLTWATGLVRW</sequence>
<evidence type="ECO:0000313" key="14">
    <source>
        <dbReference type="Proteomes" id="UP000001660"/>
    </source>
</evidence>
<gene>
    <name evidence="10 13" type="primary">fabH</name>
    <name evidence="13" type="ORF">NIDE0854</name>
</gene>
<dbReference type="GO" id="GO:0005737">
    <property type="term" value="C:cytoplasm"/>
    <property type="evidence" value="ECO:0007669"/>
    <property type="project" value="UniProtKB-SubCell"/>
</dbReference>
<evidence type="ECO:0000313" key="13">
    <source>
        <dbReference type="EMBL" id="CBK40620.1"/>
    </source>
</evidence>
<dbReference type="NCBIfam" id="TIGR00747">
    <property type="entry name" value="fabH"/>
    <property type="match status" value="1"/>
</dbReference>
<dbReference type="InterPro" id="IPR013751">
    <property type="entry name" value="ACP_syn_III_N"/>
</dbReference>
<evidence type="ECO:0000256" key="2">
    <source>
        <dbReference type="ARBA" id="ARBA00022490"/>
    </source>
</evidence>
<feature type="active site" evidence="10">
    <location>
        <position position="257"/>
    </location>
</feature>
<comment type="function">
    <text evidence="10">Catalyzes the condensation reaction of fatty acid synthesis by the addition to an acyl acceptor of two carbons from malonyl-ACP. Catalyzes the first condensation reaction which initiates fatty acid synthesis and may therefore play a role in governing the total rate of fatty acid production. Possesses both acetoacetyl-ACP synthase and acetyl transacylase activities. Its substrate specificity determines the biosynthesis of branched-chain and/or straight-chain of fatty acids.</text>
</comment>
<accession>D8PBL1</accession>
<comment type="catalytic activity">
    <reaction evidence="10">
        <text>malonyl-[ACP] + acetyl-CoA + H(+) = 3-oxobutanoyl-[ACP] + CO2 + CoA</text>
        <dbReference type="Rhea" id="RHEA:12080"/>
        <dbReference type="Rhea" id="RHEA-COMP:9623"/>
        <dbReference type="Rhea" id="RHEA-COMP:9625"/>
        <dbReference type="ChEBI" id="CHEBI:15378"/>
        <dbReference type="ChEBI" id="CHEBI:16526"/>
        <dbReference type="ChEBI" id="CHEBI:57287"/>
        <dbReference type="ChEBI" id="CHEBI:57288"/>
        <dbReference type="ChEBI" id="CHEBI:78449"/>
        <dbReference type="ChEBI" id="CHEBI:78450"/>
        <dbReference type="EC" id="2.3.1.180"/>
    </reaction>
</comment>
<dbReference type="HAMAP" id="MF_01815">
    <property type="entry name" value="FabH"/>
    <property type="match status" value="1"/>
</dbReference>
<dbReference type="eggNOG" id="COG0332">
    <property type="taxonomic scope" value="Bacteria"/>
</dbReference>
<protein>
    <recommendedName>
        <fullName evidence="10">Beta-ketoacyl-[acyl-carrier-protein] synthase III</fullName>
        <shortName evidence="10">Beta-ketoacyl-ACP synthase III</shortName>
        <shortName evidence="10">KAS III</shortName>
        <ecNumber evidence="10">2.3.1.180</ecNumber>
    </recommendedName>
    <alternativeName>
        <fullName evidence="10">3-oxoacyl-[acyl-carrier-protein] synthase 3</fullName>
    </alternativeName>
    <alternativeName>
        <fullName evidence="10">3-oxoacyl-[acyl-carrier-protein] synthase III</fullName>
    </alternativeName>
</protein>
<dbReference type="GO" id="GO:0033818">
    <property type="term" value="F:beta-ketoacyl-acyl-carrier-protein synthase III activity"/>
    <property type="evidence" value="ECO:0007669"/>
    <property type="project" value="UniProtKB-UniRule"/>
</dbReference>
<dbReference type="EMBL" id="FP929003">
    <property type="protein sequence ID" value="CBK40620.1"/>
    <property type="molecule type" value="Genomic_DNA"/>
</dbReference>
<dbReference type="KEGG" id="nde:NIDE0854"/>
<evidence type="ECO:0000256" key="3">
    <source>
        <dbReference type="ARBA" id="ARBA00022516"/>
    </source>
</evidence>
<keyword evidence="4 10" id="KW-0808">Transferase</keyword>
<comment type="subcellular location">
    <subcellularLocation>
        <location evidence="10">Cytoplasm</location>
    </subcellularLocation>
</comment>
<dbReference type="GO" id="GO:0006633">
    <property type="term" value="P:fatty acid biosynthetic process"/>
    <property type="evidence" value="ECO:0007669"/>
    <property type="project" value="UniProtKB-UniRule"/>
</dbReference>
<comment type="similarity">
    <text evidence="1 10">Belongs to the thiolase-like superfamily. FabH family.</text>
</comment>
<evidence type="ECO:0000256" key="8">
    <source>
        <dbReference type="ARBA" id="ARBA00023268"/>
    </source>
</evidence>
<dbReference type="InterPro" id="IPR013747">
    <property type="entry name" value="ACP_syn_III_C"/>
</dbReference>
<comment type="domain">
    <text evidence="10">The last Arg residue of the ACP-binding site is essential for the weak association between ACP/AcpP and FabH.</text>
</comment>
<evidence type="ECO:0000259" key="12">
    <source>
        <dbReference type="Pfam" id="PF08545"/>
    </source>
</evidence>
<dbReference type="STRING" id="330214.NIDE0854"/>
<keyword evidence="9 10" id="KW-0012">Acyltransferase</keyword>
<feature type="domain" description="Beta-ketoacyl-[acyl-carrier-protein] synthase III C-terminal" evidence="11">
    <location>
        <begin position="241"/>
        <end position="330"/>
    </location>
</feature>
<dbReference type="InterPro" id="IPR016039">
    <property type="entry name" value="Thiolase-like"/>
</dbReference>
<evidence type="ECO:0000256" key="10">
    <source>
        <dbReference type="HAMAP-Rule" id="MF_01815"/>
    </source>
</evidence>
<evidence type="ECO:0000256" key="7">
    <source>
        <dbReference type="ARBA" id="ARBA00023160"/>
    </source>
</evidence>
<feature type="active site" evidence="10">
    <location>
        <position position="287"/>
    </location>
</feature>
<feature type="region of interest" description="ACP-binding" evidence="10">
    <location>
        <begin position="258"/>
        <end position="262"/>
    </location>
</feature>
<evidence type="ECO:0000256" key="1">
    <source>
        <dbReference type="ARBA" id="ARBA00008642"/>
    </source>
</evidence>
<dbReference type="PANTHER" id="PTHR34069:SF2">
    <property type="entry name" value="BETA-KETOACYL-[ACYL-CARRIER-PROTEIN] SYNTHASE III"/>
    <property type="match status" value="1"/>
</dbReference>
<dbReference type="SUPFAM" id="SSF53901">
    <property type="entry name" value="Thiolase-like"/>
    <property type="match status" value="1"/>
</dbReference>
<evidence type="ECO:0000256" key="9">
    <source>
        <dbReference type="ARBA" id="ARBA00023315"/>
    </source>
</evidence>
<comment type="subunit">
    <text evidence="10">Homodimer.</text>
</comment>
<keyword evidence="7 10" id="KW-0275">Fatty acid biosynthesis</keyword>
<dbReference type="PANTHER" id="PTHR34069">
    <property type="entry name" value="3-OXOACYL-[ACYL-CARRIER-PROTEIN] SYNTHASE 3"/>
    <property type="match status" value="1"/>
</dbReference>
<keyword evidence="8 10" id="KW-0511">Multifunctional enzyme</keyword>
<dbReference type="OrthoDB" id="5171393at2"/>
<dbReference type="AlphaFoldDB" id="D8PBL1"/>
<keyword evidence="3 10" id="KW-0444">Lipid biosynthesis</keyword>
<proteinExistence type="inferred from homology"/>
<feature type="active site" evidence="10">
    <location>
        <position position="113"/>
    </location>
</feature>
<dbReference type="InterPro" id="IPR004655">
    <property type="entry name" value="FabH"/>
</dbReference>
<organism evidence="13 14">
    <name type="scientific">Nitrospira defluvii</name>
    <dbReference type="NCBI Taxonomy" id="330214"/>
    <lineage>
        <taxon>Bacteria</taxon>
        <taxon>Pseudomonadati</taxon>
        <taxon>Nitrospirota</taxon>
        <taxon>Nitrospiria</taxon>
        <taxon>Nitrospirales</taxon>
        <taxon>Nitrospiraceae</taxon>
        <taxon>Nitrospira</taxon>
    </lineage>
</organism>
<dbReference type="CDD" id="cd00830">
    <property type="entry name" value="KAS_III"/>
    <property type="match status" value="1"/>
</dbReference>
<dbReference type="EC" id="2.3.1.180" evidence="10"/>
<dbReference type="GO" id="GO:0044550">
    <property type="term" value="P:secondary metabolite biosynthetic process"/>
    <property type="evidence" value="ECO:0007669"/>
    <property type="project" value="TreeGrafter"/>
</dbReference>
<dbReference type="HOGENOM" id="CLU_039592_3_1_0"/>
<reference evidence="13 14" key="1">
    <citation type="journal article" date="2010" name="Proc. Natl. Acad. Sci. U.S.A.">
        <title>A Nitrospira metagenome illuminates the physiology and evolution of globally important nitrite-oxidizing bacteria.</title>
        <authorList>
            <person name="Lucker S."/>
            <person name="Wagner M."/>
            <person name="Maixner F."/>
            <person name="Pelletier E."/>
            <person name="Koch H."/>
            <person name="Vacherie B."/>
            <person name="Rattei T."/>
            <person name="Sinninghe Damste J."/>
            <person name="Spieck E."/>
            <person name="Le Paslier D."/>
            <person name="Daims H."/>
        </authorList>
    </citation>
    <scope>NUCLEOTIDE SEQUENCE [LARGE SCALE GENOMIC DNA]</scope>
</reference>
<name>D8PBL1_9BACT</name>
<comment type="pathway">
    <text evidence="10">Lipid metabolism; fatty acid biosynthesis.</text>
</comment>
<dbReference type="Pfam" id="PF08545">
    <property type="entry name" value="ACP_syn_III"/>
    <property type="match status" value="1"/>
</dbReference>
<dbReference type="Gene3D" id="3.40.47.10">
    <property type="match status" value="1"/>
</dbReference>